<sequence length="1536" mass="172483">MQLYATWGESLLSLPKRWLSTQVYGSDDEDFQNVQLPKLPVPELEATMESYLEFAAVVVSQQALEHSRGLVRGFMEELGPRLQEALTDRQKEMDNWNSLASSDSPLLMKVLELVDAATSNEHLLQVTLKLLGSLCACMRETLKVKEDYFNITKNSIDTKKIDSNEANNQSTDADIEDSNTIDTYTKVELMSTGVPQVTIEEPNVNRVRNIEMNITKNDVPEISSTETTFMQPTQDFKKPDNDMNAEHSEIIDDFTVDDTQLSSHYTNAKTEQMSTVVPFVPIEESNVNIVQKMETKNYIPSTEATFSHFALDMRPDTDLSFETKSSSNNTNDGTETDSFMNNGLSVNTESTTVTVEDIISTFLANNQSTDADMENLNTIDIFTKVEPMNTGVPQVTIEEPNVHTVQKIKVNITKKYSPEISSTDTTFRQSTQDFRKPDIEMNAKNSEIFDDFTVDDTQLSSHYTNVVTKIEPMSTVVPLVPIKEFNVNIVQKMETKHYISSTEATFSHSTQDMRPETDMSFTVLDNLINEDKSSNDTTNAGTETDSYITDGLSVNTEGTTVIVEDTVSTFLADSQSTDTDMDDFNSIDSLTKVELMSTDVPQVTIEKPNVLTVHKNYELGISSTETTFMQPIQDFQKPDNMSNSSFTVGTQLNNNYTNSVTETNIYMTTGLSVNTEKTAQVIRATEVTVEDSMPTFSECTTDIEPTLETTYAVSLEMKTRQTKPKKKLIETTASEKSEAGFNISIPNETTTKKYDIESFDTIDEMESMSPIISHATIEEPDTHNVQKIVAPSTHTLDQPFEVLGKVDNVTALNNSSAAKSGSISLQTKSETITRAANLSKLDQVIRLDNGNRIDNGLHLKNGDLNHPIDIFKIAHSSEINRISHPILEININSPQIRTSGNSPPMIEINGSPLPIEINRNSVSMDMNRSSMLMDKNKVSVPMEMNSVAAPVNINRNSVLMDMNRFSVPFDMNKNSVPINMDRNSVPTDMNKNSVPMNMNSNVRPIDINGNSVPMDMNRNSMQMYMNRNSVQMDMNRNYVPMHMNSNSRTIDMNRNSVPIDMNKNLVPMDMNSNLRPLETNRNLLPTDTNSNSVPMNMNSNAMPIDMNRNSVQMDMNRNYVPMHINNNAKPIDMNRNLVPADINSNLVPLNMNRNSVPMDMNRNSVSTDLNSNSMSINMNKNSVAMGINRNLVPMDINSNSVPMNMNRNSVPMKMNRILVPTDINKNSVPINMDRNVVEMNKNAAPMDKNRNSALLENIKNSVTDWWLDDMYLKVRLPLPINSNPGMVFPRRHFAKMEEVADLGALFIDDLLDYKEMLDRGELPLERATSREKGQPLCMEQFYRLLGVCRIPEVGKDRLELPQVRRGSEESEELVVVACRNYFYPIPVKAADRGRLTPGEMQAQLLHALVDAAGAPPAPRVGLLTSMNRDQWARAREQLIRDEMNRMNLELISRALCILCLDEAGGDRADTDADTNAMLRAMHGAGTRYHSANRWFDKTVQDADTDADTNAMLRAMHGAGTRYHSANRWFDKTVQVS</sequence>
<comment type="catalytic activity">
    <reaction evidence="3">
        <text>4,8-dimethylnonanoyl-CoA + (R)-carnitine = O-4,8-dimethylnonanoyl-(R)-carnitine + CoA</text>
        <dbReference type="Rhea" id="RHEA:44860"/>
        <dbReference type="ChEBI" id="CHEBI:16347"/>
        <dbReference type="ChEBI" id="CHEBI:57287"/>
        <dbReference type="ChEBI" id="CHEBI:77061"/>
        <dbReference type="ChEBI" id="CHEBI:84654"/>
    </reaction>
</comment>
<evidence type="ECO:0000256" key="1">
    <source>
        <dbReference type="ARBA" id="ARBA00005005"/>
    </source>
</evidence>
<dbReference type="Pfam" id="PF00755">
    <property type="entry name" value="Carn_acyltransf"/>
    <property type="match status" value="2"/>
</dbReference>
<comment type="pathway">
    <text evidence="1">Lipid metabolism; fatty acid beta-oxidation.</text>
</comment>
<evidence type="ECO:0000313" key="7">
    <source>
        <dbReference type="Proteomes" id="UP001231518"/>
    </source>
</evidence>
<dbReference type="GO" id="GO:0016747">
    <property type="term" value="F:acyltransferase activity, transferring groups other than amino-acyl groups"/>
    <property type="evidence" value="ECO:0007669"/>
    <property type="project" value="UniProtKB-ARBA"/>
</dbReference>
<keyword evidence="2" id="KW-0808">Transferase</keyword>
<name>A0AAD8DS10_MYTSE</name>
<proteinExistence type="predicted"/>
<dbReference type="InterPro" id="IPR042231">
    <property type="entry name" value="Cho/carn_acyl_trans_2"/>
</dbReference>
<reference evidence="6" key="1">
    <citation type="submission" date="2023-03" db="EMBL/GenBank/DDBJ databases">
        <title>Chromosome-level genomes of two armyworms, Mythimna separata and Mythimna loreyi, provide insights into the biosynthesis and reception of sex pheromones.</title>
        <authorList>
            <person name="Zhao H."/>
        </authorList>
    </citation>
    <scope>NUCLEOTIDE SEQUENCE</scope>
    <source>
        <strain evidence="6">BeijingLab</strain>
        <tissue evidence="6">Pupa</tissue>
    </source>
</reference>
<dbReference type="PANTHER" id="PTHR22589:SF14">
    <property type="entry name" value="CHOLINE O-ACETYLTRANSFERASE"/>
    <property type="match status" value="1"/>
</dbReference>
<dbReference type="PROSITE" id="PS00439">
    <property type="entry name" value="ACYLTRANSF_C_1"/>
    <property type="match status" value="1"/>
</dbReference>
<keyword evidence="7" id="KW-1185">Reference proteome</keyword>
<dbReference type="EMBL" id="JARGEI010000015">
    <property type="protein sequence ID" value="KAJ8718759.1"/>
    <property type="molecule type" value="Genomic_DNA"/>
</dbReference>
<evidence type="ECO:0000256" key="4">
    <source>
        <dbReference type="SAM" id="MobiDB-lite"/>
    </source>
</evidence>
<dbReference type="SUPFAM" id="SSF52777">
    <property type="entry name" value="CoA-dependent acyltransferases"/>
    <property type="match status" value="2"/>
</dbReference>
<dbReference type="InterPro" id="IPR042572">
    <property type="entry name" value="Carn_acyl_trans_N"/>
</dbReference>
<feature type="domain" description="Choline/carnitine acyltransferase" evidence="5">
    <location>
        <begin position="39"/>
        <end position="97"/>
    </location>
</feature>
<accession>A0AAD8DS10</accession>
<organism evidence="6 7">
    <name type="scientific">Mythimna separata</name>
    <name type="common">Oriental armyworm</name>
    <name type="synonym">Pseudaletia separata</name>
    <dbReference type="NCBI Taxonomy" id="271217"/>
    <lineage>
        <taxon>Eukaryota</taxon>
        <taxon>Metazoa</taxon>
        <taxon>Ecdysozoa</taxon>
        <taxon>Arthropoda</taxon>
        <taxon>Hexapoda</taxon>
        <taxon>Insecta</taxon>
        <taxon>Pterygota</taxon>
        <taxon>Neoptera</taxon>
        <taxon>Endopterygota</taxon>
        <taxon>Lepidoptera</taxon>
        <taxon>Glossata</taxon>
        <taxon>Ditrysia</taxon>
        <taxon>Noctuoidea</taxon>
        <taxon>Noctuidae</taxon>
        <taxon>Noctuinae</taxon>
        <taxon>Hadenini</taxon>
        <taxon>Mythimna</taxon>
    </lineage>
</organism>
<dbReference type="Gene3D" id="1.10.275.20">
    <property type="entry name" value="Choline/Carnitine o-acyltransferase"/>
    <property type="match status" value="1"/>
</dbReference>
<protein>
    <recommendedName>
        <fullName evidence="5">Choline/carnitine acyltransferase domain-containing protein</fullName>
    </recommendedName>
</protein>
<dbReference type="InterPro" id="IPR039551">
    <property type="entry name" value="Cho/carn_acyl_trans"/>
</dbReference>
<evidence type="ECO:0000313" key="6">
    <source>
        <dbReference type="EMBL" id="KAJ8718759.1"/>
    </source>
</evidence>
<evidence type="ECO:0000256" key="3">
    <source>
        <dbReference type="ARBA" id="ARBA00048999"/>
    </source>
</evidence>
<dbReference type="Gene3D" id="3.30.559.70">
    <property type="entry name" value="Choline/Carnitine o-acyltransferase, domain 2"/>
    <property type="match status" value="1"/>
</dbReference>
<evidence type="ECO:0000259" key="5">
    <source>
        <dbReference type="Pfam" id="PF00755"/>
    </source>
</evidence>
<feature type="domain" description="Choline/carnitine acyltransferase" evidence="5">
    <location>
        <begin position="1259"/>
        <end position="1500"/>
    </location>
</feature>
<feature type="region of interest" description="Disordered" evidence="4">
    <location>
        <begin position="322"/>
        <end position="344"/>
    </location>
</feature>
<dbReference type="InterPro" id="IPR000542">
    <property type="entry name" value="Carn_acyl_trans"/>
</dbReference>
<dbReference type="PANTHER" id="PTHR22589">
    <property type="entry name" value="CARNITINE O-ACYLTRANSFERASE"/>
    <property type="match status" value="1"/>
</dbReference>
<dbReference type="Proteomes" id="UP001231518">
    <property type="component" value="Chromosome 8"/>
</dbReference>
<comment type="caution">
    <text evidence="6">The sequence shown here is derived from an EMBL/GenBank/DDBJ whole genome shotgun (WGS) entry which is preliminary data.</text>
</comment>
<evidence type="ECO:0000256" key="2">
    <source>
        <dbReference type="ARBA" id="ARBA00023315"/>
    </source>
</evidence>
<gene>
    <name evidence="6" type="ORF">PYW07_016315</name>
</gene>
<keyword evidence="2" id="KW-0012">Acyltransferase</keyword>